<protein>
    <submittedName>
        <fullName evidence="1">Uncharacterized protein</fullName>
    </submittedName>
</protein>
<dbReference type="AlphaFoldDB" id="A0A4C1SDM2"/>
<evidence type="ECO:0000313" key="2">
    <source>
        <dbReference type="Proteomes" id="UP000299102"/>
    </source>
</evidence>
<sequence>MKLALNALETVHQYFEYAAVVDQAIFDKIYECNWPLSYEYENMPWEYLCSLASARVTKNNRPAIEREKKISQVRVGPWAVSQCSDLEGGLFSVLLGAQYKVLLQIVFYDWRDLVVAVVADDVDATSTPVTGLHGGNKMD</sequence>
<proteinExistence type="predicted"/>
<dbReference type="Proteomes" id="UP000299102">
    <property type="component" value="Unassembled WGS sequence"/>
</dbReference>
<gene>
    <name evidence="1" type="ORF">EVAR_495_1</name>
</gene>
<comment type="caution">
    <text evidence="1">The sequence shown here is derived from an EMBL/GenBank/DDBJ whole genome shotgun (WGS) entry which is preliminary data.</text>
</comment>
<dbReference type="EMBL" id="BGZK01000002">
    <property type="protein sequence ID" value="GBO99199.1"/>
    <property type="molecule type" value="Genomic_DNA"/>
</dbReference>
<reference evidence="1 2" key="1">
    <citation type="journal article" date="2019" name="Commun. Biol.">
        <title>The bagworm genome reveals a unique fibroin gene that provides high tensile strength.</title>
        <authorList>
            <person name="Kono N."/>
            <person name="Nakamura H."/>
            <person name="Ohtoshi R."/>
            <person name="Tomita M."/>
            <person name="Numata K."/>
            <person name="Arakawa K."/>
        </authorList>
    </citation>
    <scope>NUCLEOTIDE SEQUENCE [LARGE SCALE GENOMIC DNA]</scope>
</reference>
<keyword evidence="2" id="KW-1185">Reference proteome</keyword>
<organism evidence="1 2">
    <name type="scientific">Eumeta variegata</name>
    <name type="common">Bagworm moth</name>
    <name type="synonym">Eumeta japonica</name>
    <dbReference type="NCBI Taxonomy" id="151549"/>
    <lineage>
        <taxon>Eukaryota</taxon>
        <taxon>Metazoa</taxon>
        <taxon>Ecdysozoa</taxon>
        <taxon>Arthropoda</taxon>
        <taxon>Hexapoda</taxon>
        <taxon>Insecta</taxon>
        <taxon>Pterygota</taxon>
        <taxon>Neoptera</taxon>
        <taxon>Endopterygota</taxon>
        <taxon>Lepidoptera</taxon>
        <taxon>Glossata</taxon>
        <taxon>Ditrysia</taxon>
        <taxon>Tineoidea</taxon>
        <taxon>Psychidae</taxon>
        <taxon>Oiketicinae</taxon>
        <taxon>Eumeta</taxon>
    </lineage>
</organism>
<evidence type="ECO:0000313" key="1">
    <source>
        <dbReference type="EMBL" id="GBO99199.1"/>
    </source>
</evidence>
<accession>A0A4C1SDM2</accession>
<name>A0A4C1SDM2_EUMVA</name>